<gene>
    <name evidence="5" type="primary">nagJ</name>
    <name evidence="5" type="ORF">LuPra_00231</name>
</gene>
<keyword evidence="2 3" id="KW-0326">Glycosidase</keyword>
<dbReference type="Pfam" id="PF07555">
    <property type="entry name" value="NAGidase"/>
    <property type="match status" value="1"/>
</dbReference>
<evidence type="ECO:0000256" key="2">
    <source>
        <dbReference type="ARBA" id="ARBA00023295"/>
    </source>
</evidence>
<feature type="domain" description="GH84" evidence="4">
    <location>
        <begin position="2"/>
        <end position="281"/>
    </location>
</feature>
<dbReference type="RefSeq" id="WP_157898602.1">
    <property type="nucleotide sequence ID" value="NZ_CP015136.1"/>
</dbReference>
<dbReference type="PANTHER" id="PTHR13170">
    <property type="entry name" value="O-GLCNACASE"/>
    <property type="match status" value="1"/>
</dbReference>
<dbReference type="PROSITE" id="PS52009">
    <property type="entry name" value="GH84"/>
    <property type="match status" value="1"/>
</dbReference>
<name>A0A143PEU6_LUTPR</name>
<dbReference type="PATRIC" id="fig|1813736.3.peg.244"/>
<evidence type="ECO:0000313" key="6">
    <source>
        <dbReference type="Proteomes" id="UP000076079"/>
    </source>
</evidence>
<dbReference type="EC" id="3.2.1.169" evidence="5"/>
<feature type="active site" description="Proton donor" evidence="3">
    <location>
        <position position="117"/>
    </location>
</feature>
<accession>A0A143PEU6</accession>
<dbReference type="Gene3D" id="3.20.20.80">
    <property type="entry name" value="Glycosidases"/>
    <property type="match status" value="1"/>
</dbReference>
<dbReference type="GO" id="GO:0102571">
    <property type="term" value="F:[protein]-3-O-(N-acetyl-D-glucosaminyl)-L-serine/L-threonine O-N-acetyl-alpha-D-glucosaminase activity"/>
    <property type="evidence" value="ECO:0007669"/>
    <property type="project" value="UniProtKB-EC"/>
</dbReference>
<dbReference type="OrthoDB" id="9760892at2"/>
<reference evidence="6" key="2">
    <citation type="submission" date="2016-04" db="EMBL/GenBank/DDBJ databases">
        <title>First Complete Genome Sequence of a Subdivision 6 Acidobacterium.</title>
        <authorList>
            <person name="Huang S."/>
            <person name="Vieira S."/>
            <person name="Bunk B."/>
            <person name="Riedel T."/>
            <person name="Sproeer C."/>
            <person name="Overmann J."/>
        </authorList>
    </citation>
    <scope>NUCLEOTIDE SEQUENCE [LARGE SCALE GENOMIC DNA]</scope>
    <source>
        <strain evidence="6">DSM 100886 HEG_-6_39</strain>
    </source>
</reference>
<dbReference type="AlphaFoldDB" id="A0A143PEU6"/>
<dbReference type="Gene3D" id="1.20.58.240">
    <property type="entry name" value="STAT, domain 1"/>
    <property type="match status" value="1"/>
</dbReference>
<dbReference type="SUPFAM" id="SSF51445">
    <property type="entry name" value="(Trans)glycosidases"/>
    <property type="match status" value="1"/>
</dbReference>
<dbReference type="GO" id="GO:1901135">
    <property type="term" value="P:carbohydrate derivative metabolic process"/>
    <property type="evidence" value="ECO:0007669"/>
    <property type="project" value="UniProtKB-ARBA"/>
</dbReference>
<reference evidence="5 6" key="1">
    <citation type="journal article" date="2016" name="Genome Announc.">
        <title>First Complete Genome Sequence of a Subdivision 6 Acidobacterium Strain.</title>
        <authorList>
            <person name="Huang S."/>
            <person name="Vieira S."/>
            <person name="Bunk B."/>
            <person name="Riedel T."/>
            <person name="Sproer C."/>
            <person name="Overmann J."/>
        </authorList>
    </citation>
    <scope>NUCLEOTIDE SEQUENCE [LARGE SCALE GENOMIC DNA]</scope>
    <source>
        <strain evidence="6">DSM 100886 HEG_-6_39</strain>
    </source>
</reference>
<evidence type="ECO:0000256" key="1">
    <source>
        <dbReference type="ARBA" id="ARBA00022801"/>
    </source>
</evidence>
<keyword evidence="6" id="KW-1185">Reference proteome</keyword>
<dbReference type="STRING" id="1855912.LuPra_00231"/>
<dbReference type="InterPro" id="IPR017853">
    <property type="entry name" value="GH"/>
</dbReference>
<dbReference type="InterPro" id="IPR051822">
    <property type="entry name" value="Glycosyl_Hydrolase_84"/>
</dbReference>
<dbReference type="GO" id="GO:0015929">
    <property type="term" value="F:hexosaminidase activity"/>
    <property type="evidence" value="ECO:0007669"/>
    <property type="project" value="UniProtKB-ARBA"/>
</dbReference>
<protein>
    <submittedName>
        <fullName evidence="5">O-GlcNAcase NagJ</fullName>
        <ecNumber evidence="5">3.2.1.169</ecNumber>
    </submittedName>
</protein>
<keyword evidence="1 3" id="KW-0378">Hydrolase</keyword>
<proteinExistence type="inferred from homology"/>
<dbReference type="KEGG" id="abac:LuPra_00231"/>
<comment type="similarity">
    <text evidence="3">Belongs to the glycosyl hydrolase 84 family.</text>
</comment>
<dbReference type="EMBL" id="CP015136">
    <property type="protein sequence ID" value="AMY07067.1"/>
    <property type="molecule type" value="Genomic_DNA"/>
</dbReference>
<dbReference type="InterPro" id="IPR011496">
    <property type="entry name" value="O-GlcNAcase_cat"/>
</dbReference>
<organism evidence="5 6">
    <name type="scientific">Luteitalea pratensis</name>
    <dbReference type="NCBI Taxonomy" id="1855912"/>
    <lineage>
        <taxon>Bacteria</taxon>
        <taxon>Pseudomonadati</taxon>
        <taxon>Acidobacteriota</taxon>
        <taxon>Vicinamibacteria</taxon>
        <taxon>Vicinamibacterales</taxon>
        <taxon>Vicinamibacteraceae</taxon>
        <taxon>Luteitalea</taxon>
    </lineage>
</organism>
<dbReference type="Proteomes" id="UP000076079">
    <property type="component" value="Chromosome"/>
</dbReference>
<dbReference type="PANTHER" id="PTHR13170:SF16">
    <property type="entry name" value="PROTEIN O-GLCNACASE"/>
    <property type="match status" value="1"/>
</dbReference>
<evidence type="ECO:0000256" key="3">
    <source>
        <dbReference type="PROSITE-ProRule" id="PRU01353"/>
    </source>
</evidence>
<sequence length="448" mass="49759">MLLSGVIEGFYGPPWSQAERAALFAQMAAWGLDTYLYCPKDDLHHRAVWRETYGETDGAAMAALVEACHARGIRFMYGIGPGLDIQYGSDTDRGHLRDRCAQVIAIGCDGLALLFDDIPDRLDVTDLDRWGSLAAAQADVANDVVQWARAQRGDLAAAFCPTPYCGRMVAAGHGGLGYLDALGASLDTSIDVFWTGPEIVSGEISVAHVREVAAQLRRKPILWDNLHANDYDGRRIHLGPYAGRRLELREEVRGILTNPNTEFPLNFMALRTLAMYLQAHGAWQERDVYLAALSEWLPSFETMSGGLPFDDLVLLADCYYLPYHEGPEAEAFLSSAHRALADRSPEWRVHATRFIEQGTRLRDLCGRLATLRHRPLFHALSRRVWDLREEIDLLVRGAQARLATADGNVSFRSDFHLPCTFRGGTVARLQRLLTPHADGMFTPTGDPA</sequence>
<evidence type="ECO:0000259" key="4">
    <source>
        <dbReference type="PROSITE" id="PS52009"/>
    </source>
</evidence>
<evidence type="ECO:0000313" key="5">
    <source>
        <dbReference type="EMBL" id="AMY07067.1"/>
    </source>
</evidence>